<evidence type="ECO:0000313" key="3">
    <source>
        <dbReference type="Proteomes" id="UP000658278"/>
    </source>
</evidence>
<protein>
    <submittedName>
        <fullName evidence="2">Phosphotransferase</fullName>
    </submittedName>
</protein>
<dbReference type="RefSeq" id="WP_200278176.1">
    <property type="nucleotide sequence ID" value="NZ_JAENII010000004.1"/>
</dbReference>
<dbReference type="EMBL" id="JAENII010000004">
    <property type="protein sequence ID" value="MBK1826842.1"/>
    <property type="molecule type" value="Genomic_DNA"/>
</dbReference>
<name>A0A934RC18_9BACT</name>
<dbReference type="Gene3D" id="3.30.200.20">
    <property type="entry name" value="Phosphorylase Kinase, domain 1"/>
    <property type="match status" value="1"/>
</dbReference>
<gene>
    <name evidence="2" type="ORF">JIN81_07415</name>
</gene>
<dbReference type="SUPFAM" id="SSF56112">
    <property type="entry name" value="Protein kinase-like (PK-like)"/>
    <property type="match status" value="1"/>
</dbReference>
<keyword evidence="3" id="KW-1185">Reference proteome</keyword>
<dbReference type="Pfam" id="PF01636">
    <property type="entry name" value="APH"/>
    <property type="match status" value="1"/>
</dbReference>
<evidence type="ECO:0000313" key="2">
    <source>
        <dbReference type="EMBL" id="MBK1826842.1"/>
    </source>
</evidence>
<dbReference type="InterPro" id="IPR011009">
    <property type="entry name" value="Kinase-like_dom_sf"/>
</dbReference>
<reference evidence="2" key="1">
    <citation type="submission" date="2021-01" db="EMBL/GenBank/DDBJ databases">
        <title>Modified the classification status of verrucomicrobia.</title>
        <authorList>
            <person name="Feng X."/>
        </authorList>
    </citation>
    <scope>NUCLEOTIDE SEQUENCE</scope>
    <source>
        <strain evidence="2">KCTC 22201</strain>
    </source>
</reference>
<dbReference type="Proteomes" id="UP000658278">
    <property type="component" value="Unassembled WGS sequence"/>
</dbReference>
<dbReference type="InterPro" id="IPR002575">
    <property type="entry name" value="Aminoglycoside_PTrfase"/>
</dbReference>
<evidence type="ECO:0000259" key="1">
    <source>
        <dbReference type="Pfam" id="PF01636"/>
    </source>
</evidence>
<dbReference type="Gene3D" id="3.90.1200.10">
    <property type="match status" value="1"/>
</dbReference>
<sequence length="319" mass="37403">MSADSILTTVRQYLEFDPMEKVTLEPIQRGASGRTIVRVTTEEYEPFIGIHWTDERPDNDFYPPVSHFLEKVGIKVAGILHENLKWRVVLVEDLGDENLLSLKDEPWEVREPYYRSIFQQLDKLYYSRLGRDAEFNPNFDAAMYRWEQEYFCDHLAGDLLNMDASAIRQSPEFRDLAERLGGATKHLVHRDFQSQNFMLVEGDAYWIDFQGMRRGRQEYDLASLIYDPYMDHSKEDREKLLALWEDVSEERPVEKLFQEVAIQRLMQAMGAFGNIIWNREDEWYKPHVPVAAKLLAEVSEGTAYGELLEPFLEKAAAYR</sequence>
<comment type="caution">
    <text evidence="2">The sequence shown here is derived from an EMBL/GenBank/DDBJ whole genome shotgun (WGS) entry which is preliminary data.</text>
</comment>
<organism evidence="2 3">
    <name type="scientific">Haloferula rosea</name>
    <dbReference type="NCBI Taxonomy" id="490093"/>
    <lineage>
        <taxon>Bacteria</taxon>
        <taxon>Pseudomonadati</taxon>
        <taxon>Verrucomicrobiota</taxon>
        <taxon>Verrucomicrobiia</taxon>
        <taxon>Verrucomicrobiales</taxon>
        <taxon>Verrucomicrobiaceae</taxon>
        <taxon>Haloferula</taxon>
    </lineage>
</organism>
<dbReference type="AlphaFoldDB" id="A0A934RC18"/>
<feature type="domain" description="Aminoglycoside phosphotransferase" evidence="1">
    <location>
        <begin position="23"/>
        <end position="248"/>
    </location>
</feature>
<proteinExistence type="predicted"/>
<accession>A0A934RC18</accession>